<dbReference type="SUPFAM" id="SSF53850">
    <property type="entry name" value="Periplasmic binding protein-like II"/>
    <property type="match status" value="1"/>
</dbReference>
<evidence type="ECO:0000256" key="1">
    <source>
        <dbReference type="ARBA" id="ARBA00004651"/>
    </source>
</evidence>
<keyword evidence="5" id="KW-1133">Transmembrane helix</keyword>
<evidence type="ECO:0000256" key="5">
    <source>
        <dbReference type="ARBA" id="ARBA00022989"/>
    </source>
</evidence>
<dbReference type="PANTHER" id="PTHR42643">
    <property type="entry name" value="IONOTROPIC RECEPTOR 20A-RELATED"/>
    <property type="match status" value="1"/>
</dbReference>
<dbReference type="Pfam" id="PF00060">
    <property type="entry name" value="Lig_chan"/>
    <property type="match status" value="1"/>
</dbReference>
<dbReference type="GO" id="GO:0015276">
    <property type="term" value="F:ligand-gated monoatomic ion channel activity"/>
    <property type="evidence" value="ECO:0007669"/>
    <property type="project" value="InterPro"/>
</dbReference>
<evidence type="ECO:0000256" key="2">
    <source>
        <dbReference type="ARBA" id="ARBA00008685"/>
    </source>
</evidence>
<evidence type="ECO:0000256" key="8">
    <source>
        <dbReference type="ARBA" id="ARBA00023180"/>
    </source>
</evidence>
<organism evidence="9 10">
    <name type="scientific">Cephus cinctus</name>
    <name type="common">Wheat stem sawfly</name>
    <dbReference type="NCBI Taxonomy" id="211228"/>
    <lineage>
        <taxon>Eukaryota</taxon>
        <taxon>Metazoa</taxon>
        <taxon>Ecdysozoa</taxon>
        <taxon>Arthropoda</taxon>
        <taxon>Hexapoda</taxon>
        <taxon>Insecta</taxon>
        <taxon>Pterygota</taxon>
        <taxon>Neoptera</taxon>
        <taxon>Endopterygota</taxon>
        <taxon>Hymenoptera</taxon>
        <taxon>Cephoidea</taxon>
        <taxon>Cephidae</taxon>
        <taxon>Cephus</taxon>
    </lineage>
</organism>
<keyword evidence="7" id="KW-0675">Receptor</keyword>
<reference evidence="10" key="1">
    <citation type="submission" date="2025-08" db="UniProtKB">
        <authorList>
            <consortium name="RefSeq"/>
        </authorList>
    </citation>
    <scope>IDENTIFICATION</scope>
</reference>
<name>A0A3L9LWB6_CEPCN</name>
<evidence type="ECO:0000256" key="3">
    <source>
        <dbReference type="ARBA" id="ARBA00022475"/>
    </source>
</evidence>
<keyword evidence="6" id="KW-0472">Membrane</keyword>
<keyword evidence="4" id="KW-0812">Transmembrane</keyword>
<keyword evidence="8" id="KW-0325">Glycoprotein</keyword>
<dbReference type="AlphaFoldDB" id="A0A3L9LWB6"/>
<dbReference type="Gene3D" id="1.10.287.70">
    <property type="match status" value="1"/>
</dbReference>
<keyword evidence="3" id="KW-1003">Cell membrane</keyword>
<comment type="similarity">
    <text evidence="2">Belongs to the glutamate-gated ion channel (TC 1.A.10.1) family.</text>
</comment>
<dbReference type="GO" id="GO:0005886">
    <property type="term" value="C:plasma membrane"/>
    <property type="evidence" value="ECO:0007669"/>
    <property type="project" value="UniProtKB-SubCell"/>
</dbReference>
<dbReference type="PANTHER" id="PTHR42643:SF30">
    <property type="entry name" value="IONOTROPIC RECEPTOR 40A-RELATED"/>
    <property type="match status" value="1"/>
</dbReference>
<evidence type="ECO:0000256" key="7">
    <source>
        <dbReference type="ARBA" id="ARBA00023170"/>
    </source>
</evidence>
<evidence type="ECO:0000313" key="10">
    <source>
        <dbReference type="RefSeq" id="XP_024936876.1"/>
    </source>
</evidence>
<dbReference type="RefSeq" id="XP_024936876.1">
    <property type="nucleotide sequence ID" value="XM_025081108.1"/>
</dbReference>
<dbReference type="Gene3D" id="3.40.190.10">
    <property type="entry name" value="Periplasmic binding protein-like II"/>
    <property type="match status" value="1"/>
</dbReference>
<evidence type="ECO:0000256" key="6">
    <source>
        <dbReference type="ARBA" id="ARBA00023136"/>
    </source>
</evidence>
<dbReference type="OrthoDB" id="6506757at2759"/>
<sequence length="585" mass="67639">MRILIATIVALPLLRASLFEEYKKVKAEKNRFQELIDTTALIVNENVKILKTRCVATIGTGSAISQSVLKKIDSGLATPYEKHGLTNNVLVFVDLYSNVSNLILQRIEYFSRRERFVLCVMDRFNSATYLKMKFLKELQDLWVNRVSQIILIAIVENEVNVFGLELYPPNVCFPINIIKLATLRNGSLIRNTPFYQRVKNLNGCQLRAVTSNGLPYVQIYIENNITKVRGIEGNLINIMAKRMNFTIKITDVDSGIKINLTSPDTKEFIRVNWSDICFGAKQVARNDKVEASVFLWDCEKVWIVPKSQPILILKHEFLPFDKYVWISVIITMIIGFVVFKTFINDQHTSILMLWSFFLGIAVEMTNSPKRLSARIFLTAWLIFCYVVTRAYLSSMEGFLTKPKFEPEIDTYDQLINSNIPMYGMNYMRMYYCSENDIISKIICERFVPRTNNEVYDDIKVKGVTAAFISKLGIVGNLKLLRDHEYHVMKENVVKYTIVFYVKLGAPYLEEINRIITCMLETGFIELWVRQNMLTKSPLKFHRTELKIQHISGIMCITAIGYTMAILIFLIECFVGYCVHHKRKNM</sequence>
<comment type="subcellular location">
    <subcellularLocation>
        <location evidence="1">Cell membrane</location>
        <topology evidence="1">Multi-pass membrane protein</topology>
    </subcellularLocation>
</comment>
<keyword evidence="9" id="KW-1185">Reference proteome</keyword>
<evidence type="ECO:0000313" key="9">
    <source>
        <dbReference type="Proteomes" id="UP000694920"/>
    </source>
</evidence>
<protein>
    <submittedName>
        <fullName evidence="10">Uncharacterized protein LOC107263735 isoform X1</fullName>
    </submittedName>
</protein>
<gene>
    <name evidence="10" type="primary">LOC107263735</name>
</gene>
<accession>A0A3L9LWB6</accession>
<proteinExistence type="inferred from homology"/>
<dbReference type="Proteomes" id="UP000694920">
    <property type="component" value="Unplaced"/>
</dbReference>
<dbReference type="GeneID" id="107263735"/>
<dbReference type="InterPro" id="IPR001320">
    <property type="entry name" value="Iontro_rcpt_C"/>
</dbReference>
<evidence type="ECO:0000256" key="4">
    <source>
        <dbReference type="ARBA" id="ARBA00022692"/>
    </source>
</evidence>
<dbReference type="InterPro" id="IPR052192">
    <property type="entry name" value="Insect_Ionotropic_Sensory_Rcpt"/>
</dbReference>
<dbReference type="GO" id="GO:0050906">
    <property type="term" value="P:detection of stimulus involved in sensory perception"/>
    <property type="evidence" value="ECO:0007669"/>
    <property type="project" value="UniProtKB-ARBA"/>
</dbReference>